<dbReference type="SUPFAM" id="SSF51735">
    <property type="entry name" value="NAD(P)-binding Rossmann-fold domains"/>
    <property type="match status" value="1"/>
</dbReference>
<keyword evidence="9" id="KW-1185">Reference proteome</keyword>
<keyword evidence="4" id="KW-0560">Oxidoreductase</keyword>
<dbReference type="PROSITE" id="PS00059">
    <property type="entry name" value="ADH_ZINC"/>
    <property type="match status" value="1"/>
</dbReference>
<keyword evidence="5" id="KW-0520">NAD</keyword>
<evidence type="ECO:0000256" key="1">
    <source>
        <dbReference type="ARBA" id="ARBA00008072"/>
    </source>
</evidence>
<evidence type="ECO:0000313" key="9">
    <source>
        <dbReference type="Proteomes" id="UP001500192"/>
    </source>
</evidence>
<comment type="cofactor">
    <cofactor evidence="6">
        <name>Zn(2+)</name>
        <dbReference type="ChEBI" id="CHEBI:29105"/>
    </cofactor>
</comment>
<evidence type="ECO:0000256" key="5">
    <source>
        <dbReference type="ARBA" id="ARBA00023027"/>
    </source>
</evidence>
<dbReference type="Gene3D" id="3.40.50.720">
    <property type="entry name" value="NAD(P)-binding Rossmann-like Domain"/>
    <property type="match status" value="1"/>
</dbReference>
<dbReference type="SUPFAM" id="SSF50129">
    <property type="entry name" value="GroES-like"/>
    <property type="match status" value="2"/>
</dbReference>
<keyword evidence="2 6" id="KW-0479">Metal-binding</keyword>
<dbReference type="InterPro" id="IPR013154">
    <property type="entry name" value="ADH-like_N"/>
</dbReference>
<dbReference type="EMBL" id="BAABIB010000059">
    <property type="protein sequence ID" value="GAA5161414.1"/>
    <property type="molecule type" value="Genomic_DNA"/>
</dbReference>
<dbReference type="InterPro" id="IPR013149">
    <property type="entry name" value="ADH-like_C"/>
</dbReference>
<name>A0ABP9QGB1_9PSEU</name>
<dbReference type="InterPro" id="IPR036291">
    <property type="entry name" value="NAD(P)-bd_dom_sf"/>
</dbReference>
<evidence type="ECO:0000313" key="8">
    <source>
        <dbReference type="EMBL" id="GAA5161414.1"/>
    </source>
</evidence>
<dbReference type="PANTHER" id="PTHR43880:SF12">
    <property type="entry name" value="ALCOHOL DEHYDROGENASE CLASS-3"/>
    <property type="match status" value="1"/>
</dbReference>
<comment type="similarity">
    <text evidence="1 6">Belongs to the zinc-containing alcohol dehydrogenase family.</text>
</comment>
<gene>
    <name evidence="8" type="ORF">GCM10023214_26570</name>
</gene>
<dbReference type="Pfam" id="PF08240">
    <property type="entry name" value="ADH_N"/>
    <property type="match status" value="1"/>
</dbReference>
<evidence type="ECO:0000256" key="4">
    <source>
        <dbReference type="ARBA" id="ARBA00023002"/>
    </source>
</evidence>
<dbReference type="CDD" id="cd08279">
    <property type="entry name" value="Zn_ADH_class_III"/>
    <property type="match status" value="1"/>
</dbReference>
<accession>A0ABP9QGB1</accession>
<evidence type="ECO:0000256" key="3">
    <source>
        <dbReference type="ARBA" id="ARBA00022833"/>
    </source>
</evidence>
<dbReference type="Gene3D" id="3.90.180.10">
    <property type="entry name" value="Medium-chain alcohol dehydrogenases, catalytic domain"/>
    <property type="match status" value="1"/>
</dbReference>
<dbReference type="PANTHER" id="PTHR43880">
    <property type="entry name" value="ALCOHOL DEHYDROGENASE"/>
    <property type="match status" value="1"/>
</dbReference>
<dbReference type="SMART" id="SM00829">
    <property type="entry name" value="PKS_ER"/>
    <property type="match status" value="1"/>
</dbReference>
<dbReference type="InterPro" id="IPR002328">
    <property type="entry name" value="ADH_Zn_CS"/>
</dbReference>
<evidence type="ECO:0000259" key="7">
    <source>
        <dbReference type="SMART" id="SM00829"/>
    </source>
</evidence>
<dbReference type="NCBIfam" id="TIGR03989">
    <property type="entry name" value="Rxyl_3153"/>
    <property type="match status" value="1"/>
</dbReference>
<evidence type="ECO:0000256" key="2">
    <source>
        <dbReference type="ARBA" id="ARBA00022723"/>
    </source>
</evidence>
<dbReference type="InterPro" id="IPR011032">
    <property type="entry name" value="GroES-like_sf"/>
</dbReference>
<dbReference type="Pfam" id="PF00107">
    <property type="entry name" value="ADH_zinc_N"/>
    <property type="match status" value="1"/>
</dbReference>
<organism evidence="8 9">
    <name type="scientific">Amycolatopsis dongchuanensis</name>
    <dbReference type="NCBI Taxonomy" id="1070866"/>
    <lineage>
        <taxon>Bacteria</taxon>
        <taxon>Bacillati</taxon>
        <taxon>Actinomycetota</taxon>
        <taxon>Actinomycetes</taxon>
        <taxon>Pseudonocardiales</taxon>
        <taxon>Pseudonocardiaceae</taxon>
        <taxon>Amycolatopsis</taxon>
    </lineage>
</organism>
<feature type="domain" description="Enoyl reductase (ER)" evidence="7">
    <location>
        <begin position="6"/>
        <end position="361"/>
    </location>
</feature>
<reference evidence="9" key="1">
    <citation type="journal article" date="2019" name="Int. J. Syst. Evol. Microbiol.">
        <title>The Global Catalogue of Microorganisms (GCM) 10K type strain sequencing project: providing services to taxonomists for standard genome sequencing and annotation.</title>
        <authorList>
            <consortium name="The Broad Institute Genomics Platform"/>
            <consortium name="The Broad Institute Genome Sequencing Center for Infectious Disease"/>
            <person name="Wu L."/>
            <person name="Ma J."/>
        </authorList>
    </citation>
    <scope>NUCLEOTIDE SEQUENCE [LARGE SCALE GENOMIC DNA]</scope>
    <source>
        <strain evidence="9">JCM 18054</strain>
    </source>
</reference>
<comment type="caution">
    <text evidence="8">The sequence shown here is derived from an EMBL/GenBank/DDBJ whole genome shotgun (WGS) entry which is preliminary data.</text>
</comment>
<proteinExistence type="inferred from homology"/>
<protein>
    <submittedName>
        <fullName evidence="8">NDMA-dependent alcohol dehydrogenase</fullName>
    </submittedName>
</protein>
<dbReference type="InterPro" id="IPR023921">
    <property type="entry name" value="ADH_Zn_actinomycetes"/>
</dbReference>
<sequence length="364" mass="38801">MLWEARTDWKVETIDLDPPRAGEVLVRIVAAGMCHSEDHHATGDVPFTAPMIGGHEGAGVVEETGPGVTSVAPGDHVVFSSLPSCGRCPSCSVGRHNLCDLVMHIGAGRQLSDHTARHHLGGEDLAINCFLGAFAEHTVVNEMSLIKVDSSLPLEKLCVLSCGVPTGWGSAVYAGEAKLGDDVAVVGVGGLGSAAVQGARNAGARRIFAIDPVEWKREKALGFGATHTAAGVAEAFDVIQDVTWGRMCDVVVLTMGVGRGGLMADVMRLAAKRGRVVVTNIHPADEIDVRLSMNDLIQMEKRILGAIFGSVNARRDIPALIESYRDGRLDLDGMITREYPLDEINQGYRDLRAGRNIRGVLRMG</sequence>
<evidence type="ECO:0000256" key="6">
    <source>
        <dbReference type="RuleBase" id="RU361277"/>
    </source>
</evidence>
<keyword evidence="3 6" id="KW-0862">Zinc</keyword>
<dbReference type="Proteomes" id="UP001500192">
    <property type="component" value="Unassembled WGS sequence"/>
</dbReference>
<dbReference type="InterPro" id="IPR020843">
    <property type="entry name" value="ER"/>
</dbReference>